<name>A0ABV9SGJ8_9ACTN</name>
<evidence type="ECO:0000313" key="2">
    <source>
        <dbReference type="Proteomes" id="UP001595858"/>
    </source>
</evidence>
<protein>
    <submittedName>
        <fullName evidence="1">DUF6247 family protein</fullName>
    </submittedName>
</protein>
<dbReference type="EMBL" id="JBHSIY010000001">
    <property type="protein sequence ID" value="MFC4865088.1"/>
    <property type="molecule type" value="Genomic_DNA"/>
</dbReference>
<organism evidence="1 2">
    <name type="scientific">Streptomonospora arabica</name>
    <dbReference type="NCBI Taxonomy" id="412417"/>
    <lineage>
        <taxon>Bacteria</taxon>
        <taxon>Bacillati</taxon>
        <taxon>Actinomycetota</taxon>
        <taxon>Actinomycetes</taxon>
        <taxon>Streptosporangiales</taxon>
        <taxon>Nocardiopsidaceae</taxon>
        <taxon>Streptomonospora</taxon>
    </lineage>
</organism>
<dbReference type="Proteomes" id="UP001595858">
    <property type="component" value="Unassembled WGS sequence"/>
</dbReference>
<dbReference type="InterPro" id="IPR046214">
    <property type="entry name" value="DUF6247"/>
</dbReference>
<comment type="caution">
    <text evidence="1">The sequence shown here is derived from an EMBL/GenBank/DDBJ whole genome shotgun (WGS) entry which is preliminary data.</text>
</comment>
<sequence length="116" mass="13178">MTEQYSEDPDAALIPRPAATPEVLRRAVSRITPSRVKEFDRQLVEASTEAQEQQQLGPLHVFCYRWVRFVEIERRPATARRLAELEHIVDTGHPDTDSAVKEISRILSDVDAALGR</sequence>
<gene>
    <name evidence="1" type="ORF">ACFPCZ_00465</name>
</gene>
<proteinExistence type="predicted"/>
<keyword evidence="2" id="KW-1185">Reference proteome</keyword>
<dbReference type="Pfam" id="PF19760">
    <property type="entry name" value="DUF6247"/>
    <property type="match status" value="1"/>
</dbReference>
<reference evidence="2" key="1">
    <citation type="journal article" date="2019" name="Int. J. Syst. Evol. Microbiol.">
        <title>The Global Catalogue of Microorganisms (GCM) 10K type strain sequencing project: providing services to taxonomists for standard genome sequencing and annotation.</title>
        <authorList>
            <consortium name="The Broad Institute Genomics Platform"/>
            <consortium name="The Broad Institute Genome Sequencing Center for Infectious Disease"/>
            <person name="Wu L."/>
            <person name="Ma J."/>
        </authorList>
    </citation>
    <scope>NUCLEOTIDE SEQUENCE [LARGE SCALE GENOMIC DNA]</scope>
    <source>
        <strain evidence="2">CGMCC 4.7304</strain>
    </source>
</reference>
<dbReference type="RefSeq" id="WP_344142578.1">
    <property type="nucleotide sequence ID" value="NZ_BAAAQI010000005.1"/>
</dbReference>
<accession>A0ABV9SGJ8</accession>
<evidence type="ECO:0000313" key="1">
    <source>
        <dbReference type="EMBL" id="MFC4865088.1"/>
    </source>
</evidence>